<dbReference type="AlphaFoldDB" id="A0A2T2N6N5"/>
<dbReference type="Proteomes" id="UP000240883">
    <property type="component" value="Unassembled WGS sequence"/>
</dbReference>
<sequence length="68" mass="7754">MCMLLRLRAPVPSRPIASRPIQPRHQTVPLFASCLPEPAQTLTLPFPWSLRLATKVEMTPYGRHSYAR</sequence>
<dbReference type="EMBL" id="KZ678146">
    <property type="protein sequence ID" value="PSN61040.1"/>
    <property type="molecule type" value="Genomic_DNA"/>
</dbReference>
<organism evidence="1 2">
    <name type="scientific">Corynespora cassiicola Philippines</name>
    <dbReference type="NCBI Taxonomy" id="1448308"/>
    <lineage>
        <taxon>Eukaryota</taxon>
        <taxon>Fungi</taxon>
        <taxon>Dikarya</taxon>
        <taxon>Ascomycota</taxon>
        <taxon>Pezizomycotina</taxon>
        <taxon>Dothideomycetes</taxon>
        <taxon>Pleosporomycetidae</taxon>
        <taxon>Pleosporales</taxon>
        <taxon>Corynesporascaceae</taxon>
        <taxon>Corynespora</taxon>
    </lineage>
</organism>
<gene>
    <name evidence="1" type="ORF">BS50DRAFT_163329</name>
</gene>
<accession>A0A2T2N6N5</accession>
<keyword evidence="2" id="KW-1185">Reference proteome</keyword>
<reference evidence="1 2" key="1">
    <citation type="journal article" date="2018" name="Front. Microbiol.">
        <title>Genome-Wide Analysis of Corynespora cassiicola Leaf Fall Disease Putative Effectors.</title>
        <authorList>
            <person name="Lopez D."/>
            <person name="Ribeiro S."/>
            <person name="Label P."/>
            <person name="Fumanal B."/>
            <person name="Venisse J.S."/>
            <person name="Kohler A."/>
            <person name="de Oliveira R.R."/>
            <person name="Labutti K."/>
            <person name="Lipzen A."/>
            <person name="Lail K."/>
            <person name="Bauer D."/>
            <person name="Ohm R.A."/>
            <person name="Barry K.W."/>
            <person name="Spatafora J."/>
            <person name="Grigoriev I.V."/>
            <person name="Martin F.M."/>
            <person name="Pujade-Renaud V."/>
        </authorList>
    </citation>
    <scope>NUCLEOTIDE SEQUENCE [LARGE SCALE GENOMIC DNA]</scope>
    <source>
        <strain evidence="1 2">Philippines</strain>
    </source>
</reference>
<protein>
    <submittedName>
        <fullName evidence="1">Uncharacterized protein</fullName>
    </submittedName>
</protein>
<name>A0A2T2N6N5_CORCC</name>
<evidence type="ECO:0000313" key="2">
    <source>
        <dbReference type="Proteomes" id="UP000240883"/>
    </source>
</evidence>
<evidence type="ECO:0000313" key="1">
    <source>
        <dbReference type="EMBL" id="PSN61040.1"/>
    </source>
</evidence>
<proteinExistence type="predicted"/>